<keyword evidence="2" id="KW-0539">Nucleus</keyword>
<dbReference type="PANTHER" id="PTHR37534:SF46">
    <property type="entry name" value="ZN(II)2CYS6 TRANSCRIPTION FACTOR (EUROFUNG)"/>
    <property type="match status" value="1"/>
</dbReference>
<evidence type="ECO:0000256" key="2">
    <source>
        <dbReference type="ARBA" id="ARBA00023242"/>
    </source>
</evidence>
<feature type="domain" description="Zn(2)-C6 fungal-type" evidence="4">
    <location>
        <begin position="18"/>
        <end position="48"/>
    </location>
</feature>
<dbReference type="PROSITE" id="PS50048">
    <property type="entry name" value="ZN2_CY6_FUNGAL_2"/>
    <property type="match status" value="1"/>
</dbReference>
<evidence type="ECO:0000313" key="6">
    <source>
        <dbReference type="Proteomes" id="UP000242525"/>
    </source>
</evidence>
<keyword evidence="6" id="KW-1185">Reference proteome</keyword>
<accession>A0A0J9XKY8</accession>
<dbReference type="Gene3D" id="4.10.240.10">
    <property type="entry name" value="Zn(2)-C6 fungal-type DNA-binding domain"/>
    <property type="match status" value="1"/>
</dbReference>
<dbReference type="PANTHER" id="PTHR37534">
    <property type="entry name" value="TRANSCRIPTIONAL ACTIVATOR PROTEIN UGA3"/>
    <property type="match status" value="1"/>
</dbReference>
<feature type="compositionally biased region" description="Basic residues" evidence="3">
    <location>
        <begin position="57"/>
        <end position="66"/>
    </location>
</feature>
<dbReference type="InterPro" id="IPR036864">
    <property type="entry name" value="Zn2-C6_fun-type_DNA-bd_sf"/>
</dbReference>
<comment type="caution">
    <text evidence="5">The sequence shown here is derived from an EMBL/GenBank/DDBJ whole genome shotgun (WGS) entry which is preliminary data.</text>
</comment>
<dbReference type="SUPFAM" id="SSF57701">
    <property type="entry name" value="Zn2/Cys6 DNA-binding domain"/>
    <property type="match status" value="1"/>
</dbReference>
<feature type="compositionally biased region" description="Low complexity" evidence="3">
    <location>
        <begin position="84"/>
        <end position="98"/>
    </location>
</feature>
<dbReference type="EMBL" id="CCBN010000025">
    <property type="protein sequence ID" value="CDO57780.1"/>
    <property type="molecule type" value="Genomic_DNA"/>
</dbReference>
<proteinExistence type="predicted"/>
<dbReference type="STRING" id="1173061.A0A0J9XKY8"/>
<comment type="subcellular location">
    <subcellularLocation>
        <location evidence="1">Nucleus</location>
    </subcellularLocation>
</comment>
<feature type="compositionally biased region" description="Polar residues" evidence="3">
    <location>
        <begin position="67"/>
        <end position="83"/>
    </location>
</feature>
<organism evidence="5 6">
    <name type="scientific">Geotrichum candidum</name>
    <name type="common">Oospora lactis</name>
    <name type="synonym">Dipodascus geotrichum</name>
    <dbReference type="NCBI Taxonomy" id="1173061"/>
    <lineage>
        <taxon>Eukaryota</taxon>
        <taxon>Fungi</taxon>
        <taxon>Dikarya</taxon>
        <taxon>Ascomycota</taxon>
        <taxon>Saccharomycotina</taxon>
        <taxon>Dipodascomycetes</taxon>
        <taxon>Dipodascales</taxon>
        <taxon>Dipodascaceae</taxon>
        <taxon>Geotrichum</taxon>
    </lineage>
</organism>
<feature type="region of interest" description="Disordered" evidence="3">
    <location>
        <begin position="57"/>
        <end position="100"/>
    </location>
</feature>
<evidence type="ECO:0000256" key="1">
    <source>
        <dbReference type="ARBA" id="ARBA00004123"/>
    </source>
</evidence>
<dbReference type="Pfam" id="PF11951">
    <property type="entry name" value="Fungal_trans_2"/>
    <property type="match status" value="1"/>
</dbReference>
<dbReference type="GO" id="GO:0008270">
    <property type="term" value="F:zinc ion binding"/>
    <property type="evidence" value="ECO:0007669"/>
    <property type="project" value="InterPro"/>
</dbReference>
<dbReference type="InterPro" id="IPR001138">
    <property type="entry name" value="Zn2Cys6_DnaBD"/>
</dbReference>
<dbReference type="Proteomes" id="UP000242525">
    <property type="component" value="Unassembled WGS sequence"/>
</dbReference>
<dbReference type="SMART" id="SM00066">
    <property type="entry name" value="GAL4"/>
    <property type="match status" value="1"/>
</dbReference>
<evidence type="ECO:0000313" key="5">
    <source>
        <dbReference type="EMBL" id="CDO57780.1"/>
    </source>
</evidence>
<name>A0A0J9XKY8_GEOCN</name>
<gene>
    <name evidence="5" type="ORF">BN980_GECA25s00516g</name>
</gene>
<dbReference type="OrthoDB" id="187139at2759"/>
<sequence>MFVTSNNNQDRPARLRGSCIQCRKKKRKCDKLRPSCSLCLHTNSSCVYNTFQAYSPTKKRVVKRKQNQPQESQEAQKHQQPVDQSNNYQNHNSQNQPQEHLFSSEPVKVEDNYESPQSTSSEGSSSTAITVFSAVKPSLNLDSFHSPNDLDSTPFRYLWDFYIQSTSRFCAIHDFETPFLSSVVPLACNNPELQASLMYLSSVHRSKILQLTSADEISSTNAQLAIRSIRGLRNILEPNKKMTPETALVGIATCLGLTCCHIGENSSLNYNTHLAGALTIATQILIPNPKFTFFSHETWFLFKWLTYCTVLVNINLFSQPLTLINSKVHSNLTGLQVLRGWWEKNGKADPEYNLPVDSFYGFSTRLAPLLLDLNILVTKNSNFYYNPNSTIFPATEEEINTLESTLWNNYNSSVYSMFSPTTAVSTQLDLAHCDAAFHASALLYVYTYLKPSFDESGEPRIAYLVQSVISEVEAISPSCRTAAALLFVMYIASSYATPGRQRNFFKEHLKAMVQTCLSSVESVIAGLEIIWKLRDDSYGQKSMVECQAAVLDAGINICVY</sequence>
<evidence type="ECO:0000259" key="4">
    <source>
        <dbReference type="PROSITE" id="PS50048"/>
    </source>
</evidence>
<dbReference type="InterPro" id="IPR021858">
    <property type="entry name" value="Fun_TF"/>
</dbReference>
<dbReference type="GO" id="GO:0000981">
    <property type="term" value="F:DNA-binding transcription factor activity, RNA polymerase II-specific"/>
    <property type="evidence" value="ECO:0007669"/>
    <property type="project" value="InterPro"/>
</dbReference>
<dbReference type="GO" id="GO:0005634">
    <property type="term" value="C:nucleus"/>
    <property type="evidence" value="ECO:0007669"/>
    <property type="project" value="UniProtKB-SubCell"/>
</dbReference>
<dbReference type="Pfam" id="PF00172">
    <property type="entry name" value="Zn_clus"/>
    <property type="match status" value="1"/>
</dbReference>
<evidence type="ECO:0000256" key="3">
    <source>
        <dbReference type="SAM" id="MobiDB-lite"/>
    </source>
</evidence>
<dbReference type="AlphaFoldDB" id="A0A0J9XKY8"/>
<reference evidence="5" key="1">
    <citation type="submission" date="2014-03" db="EMBL/GenBank/DDBJ databases">
        <authorList>
            <person name="Casaregola S."/>
        </authorList>
    </citation>
    <scope>NUCLEOTIDE SEQUENCE [LARGE SCALE GENOMIC DNA]</scope>
    <source>
        <strain evidence="5">CLIB 918</strain>
    </source>
</reference>
<dbReference type="PROSITE" id="PS00463">
    <property type="entry name" value="ZN2_CY6_FUNGAL_1"/>
    <property type="match status" value="1"/>
</dbReference>
<protein>
    <recommendedName>
        <fullName evidence="4">Zn(2)-C6 fungal-type domain-containing protein</fullName>
    </recommendedName>
</protein>